<keyword evidence="12 16" id="KW-0630">Potassium</keyword>
<keyword evidence="13 16" id="KW-0173">Coenzyme A biosynthesis</keyword>
<dbReference type="GO" id="GO:0046872">
    <property type="term" value="F:metal ion binding"/>
    <property type="evidence" value="ECO:0007669"/>
    <property type="project" value="UniProtKB-KW"/>
</dbReference>
<evidence type="ECO:0000256" key="9">
    <source>
        <dbReference type="ARBA" id="ARBA00022741"/>
    </source>
</evidence>
<proteinExistence type="inferred from homology"/>
<dbReference type="PANTHER" id="PTHR34265">
    <property type="entry name" value="TYPE III PANTOTHENATE KINASE"/>
    <property type="match status" value="1"/>
</dbReference>
<feature type="binding site" evidence="16">
    <location>
        <begin position="124"/>
        <end position="127"/>
    </location>
    <ligand>
        <name>substrate</name>
    </ligand>
</feature>
<dbReference type="PATRIC" id="fig|864564.6.peg.1142"/>
<evidence type="ECO:0000256" key="3">
    <source>
        <dbReference type="ARBA" id="ARBA00004496"/>
    </source>
</evidence>
<gene>
    <name evidence="16" type="primary">coaX</name>
    <name evidence="17" type="ORF">HMPREF0620_0567</name>
</gene>
<evidence type="ECO:0000256" key="10">
    <source>
        <dbReference type="ARBA" id="ARBA00022777"/>
    </source>
</evidence>
<dbReference type="GO" id="GO:0015937">
    <property type="term" value="P:coenzyme A biosynthetic process"/>
    <property type="evidence" value="ECO:0007669"/>
    <property type="project" value="UniProtKB-UniRule"/>
</dbReference>
<dbReference type="CDD" id="cd24015">
    <property type="entry name" value="ASKHA_NBD_PanK-III"/>
    <property type="match status" value="1"/>
</dbReference>
<comment type="catalytic activity">
    <reaction evidence="1 16">
        <text>(R)-pantothenate + ATP = (R)-4'-phosphopantothenate + ADP + H(+)</text>
        <dbReference type="Rhea" id="RHEA:16373"/>
        <dbReference type="ChEBI" id="CHEBI:10986"/>
        <dbReference type="ChEBI" id="CHEBI:15378"/>
        <dbReference type="ChEBI" id="CHEBI:29032"/>
        <dbReference type="ChEBI" id="CHEBI:30616"/>
        <dbReference type="ChEBI" id="CHEBI:456216"/>
        <dbReference type="EC" id="2.7.1.33"/>
    </reaction>
</comment>
<dbReference type="RefSeq" id="WP_006288961.1">
    <property type="nucleotide sequence ID" value="NZ_AP012333.1"/>
</dbReference>
<evidence type="ECO:0000256" key="11">
    <source>
        <dbReference type="ARBA" id="ARBA00022840"/>
    </source>
</evidence>
<dbReference type="Pfam" id="PF03309">
    <property type="entry name" value="Pan_kinase"/>
    <property type="match status" value="1"/>
</dbReference>
<evidence type="ECO:0000313" key="18">
    <source>
        <dbReference type="Proteomes" id="UP000004946"/>
    </source>
</evidence>
<evidence type="ECO:0000256" key="8">
    <source>
        <dbReference type="ARBA" id="ARBA00022679"/>
    </source>
</evidence>
<evidence type="ECO:0000313" key="17">
    <source>
        <dbReference type="EMBL" id="EFT83562.1"/>
    </source>
</evidence>
<dbReference type="GO" id="GO:0005524">
    <property type="term" value="F:ATP binding"/>
    <property type="evidence" value="ECO:0007669"/>
    <property type="project" value="UniProtKB-UniRule"/>
</dbReference>
<comment type="subunit">
    <text evidence="5 16">Homodimer.</text>
</comment>
<keyword evidence="11 16" id="KW-0067">ATP-binding</keyword>
<dbReference type="KEGG" id="pdo:PSDT_1051"/>
<evidence type="ECO:0000256" key="16">
    <source>
        <dbReference type="HAMAP-Rule" id="MF_01274"/>
    </source>
</evidence>
<feature type="binding site" evidence="16">
    <location>
        <position position="149"/>
    </location>
    <ligand>
        <name>ATP</name>
        <dbReference type="ChEBI" id="CHEBI:30616"/>
    </ligand>
</feature>
<comment type="caution">
    <text evidence="16">Lacks conserved residue(s) required for the propagation of feature annotation.</text>
</comment>
<evidence type="ECO:0000256" key="4">
    <source>
        <dbReference type="ARBA" id="ARBA00005225"/>
    </source>
</evidence>
<dbReference type="UniPathway" id="UPA00241">
    <property type="reaction ID" value="UER00352"/>
</dbReference>
<keyword evidence="16" id="KW-0479">Metal-binding</keyword>
<comment type="cofactor">
    <cofactor evidence="16">
        <name>NH4(+)</name>
        <dbReference type="ChEBI" id="CHEBI:28938"/>
    </cofactor>
    <cofactor evidence="16">
        <name>K(+)</name>
        <dbReference type="ChEBI" id="CHEBI:29103"/>
    </cofactor>
    <text evidence="16">A monovalent cation. Ammonium or potassium.</text>
</comment>
<dbReference type="EC" id="2.7.1.33" evidence="6 16"/>
<dbReference type="InterPro" id="IPR004619">
    <property type="entry name" value="Type_III_PanK"/>
</dbReference>
<organism evidence="17 18">
    <name type="scientific">Parascardovia denticolens DSM 10105 = JCM 12538</name>
    <dbReference type="NCBI Taxonomy" id="864564"/>
    <lineage>
        <taxon>Bacteria</taxon>
        <taxon>Bacillati</taxon>
        <taxon>Actinomycetota</taxon>
        <taxon>Actinomycetes</taxon>
        <taxon>Bifidobacteriales</taxon>
        <taxon>Bifidobacteriaceae</taxon>
        <taxon>Parascardovia</taxon>
    </lineage>
</organism>
<evidence type="ECO:0000256" key="2">
    <source>
        <dbReference type="ARBA" id="ARBA00001958"/>
    </source>
</evidence>
<evidence type="ECO:0000256" key="6">
    <source>
        <dbReference type="ARBA" id="ARBA00012102"/>
    </source>
</evidence>
<comment type="function">
    <text evidence="16">Catalyzes the phosphorylation of pantothenate (Pan), the first step in CoA biosynthesis.</text>
</comment>
<keyword evidence="7 16" id="KW-0963">Cytoplasm</keyword>
<dbReference type="GO" id="GO:0005737">
    <property type="term" value="C:cytoplasm"/>
    <property type="evidence" value="ECO:0007669"/>
    <property type="project" value="UniProtKB-SubCell"/>
</dbReference>
<dbReference type="NCBIfam" id="NF009855">
    <property type="entry name" value="PRK13321.1"/>
    <property type="match status" value="1"/>
</dbReference>
<dbReference type="Proteomes" id="UP000004946">
    <property type="component" value="Chromosome"/>
</dbReference>
<dbReference type="EMBL" id="AEON01000001">
    <property type="protein sequence ID" value="EFT83562.1"/>
    <property type="molecule type" value="Genomic_DNA"/>
</dbReference>
<sequence>MLLAVDIGNTNIVIGLLGPADEAGTRWPRPEVSKATRPIIATYRITTAAAHTSDEYGIMLLQFLALSSCKPADVEGVIISNVVPSLMHSFRAAIIKFFGLNPLVVGPGVKTGLSVRIDDPRSLGADCLVDCVAAYNLYPAPCLVIDMGTATTFNIVDDHGAITMGLITAGLQTSAKALAGETAQLPQVEIRKPSTILTKNTGEAIQAGLYYSFLGGLETIVKQISSEYEAQRPDSPKLTVVATGGLGRVVEEDATALGILDAYDPDLIFKGLDIIYSKTARY</sequence>
<evidence type="ECO:0000256" key="14">
    <source>
        <dbReference type="ARBA" id="ARBA00038036"/>
    </source>
</evidence>
<protein>
    <recommendedName>
        <fullName evidence="15 16">Type III pantothenate kinase</fullName>
        <ecNumber evidence="6 16">2.7.1.33</ecNumber>
    </recommendedName>
    <alternativeName>
        <fullName evidence="16">PanK-III</fullName>
    </alternativeName>
    <alternativeName>
        <fullName evidence="16">Pantothenic acid kinase</fullName>
    </alternativeName>
</protein>
<dbReference type="GO" id="GO:0004594">
    <property type="term" value="F:pantothenate kinase activity"/>
    <property type="evidence" value="ECO:0007669"/>
    <property type="project" value="UniProtKB-UniRule"/>
</dbReference>
<dbReference type="NCBIfam" id="TIGR00671">
    <property type="entry name" value="baf"/>
    <property type="match status" value="1"/>
</dbReference>
<dbReference type="InterPro" id="IPR043129">
    <property type="entry name" value="ATPase_NBD"/>
</dbReference>
<dbReference type="Gene3D" id="3.30.420.40">
    <property type="match status" value="2"/>
</dbReference>
<name>E6K181_PARDN</name>
<feature type="binding site" evidence="16">
    <location>
        <position position="201"/>
    </location>
    <ligand>
        <name>substrate</name>
    </ligand>
</feature>
<reference evidence="17 18" key="1">
    <citation type="submission" date="2010-12" db="EMBL/GenBank/DDBJ databases">
        <authorList>
            <person name="Muzny D."/>
            <person name="Qin X."/>
            <person name="Buhay C."/>
            <person name="Dugan-Rocha S."/>
            <person name="Ding Y."/>
            <person name="Chen G."/>
            <person name="Hawes A."/>
            <person name="Holder M."/>
            <person name="Jhangiani S."/>
            <person name="Johnson A."/>
            <person name="Khan Z."/>
            <person name="Li Z."/>
            <person name="Liu W."/>
            <person name="Liu X."/>
            <person name="Perez L."/>
            <person name="Shen H."/>
            <person name="Wang Q."/>
            <person name="Watt J."/>
            <person name="Xi L."/>
            <person name="Xin Y."/>
            <person name="Zhou J."/>
            <person name="Deng J."/>
            <person name="Jiang H."/>
            <person name="Liu Y."/>
            <person name="Qu J."/>
            <person name="Song X.-Z."/>
            <person name="Zhang L."/>
            <person name="Villasana D."/>
            <person name="Johnson A."/>
            <person name="Liu J."/>
            <person name="Liyanage D."/>
            <person name="Lorensuhewa L."/>
            <person name="Robinson T."/>
            <person name="Song A."/>
            <person name="Song B.-B."/>
            <person name="Dinh H."/>
            <person name="Thornton R."/>
            <person name="Coyle M."/>
            <person name="Francisco L."/>
            <person name="Jackson L."/>
            <person name="Javaid M."/>
            <person name="Korchina V."/>
            <person name="Kovar C."/>
            <person name="Mata R."/>
            <person name="Mathew T."/>
            <person name="Ngo R."/>
            <person name="Nguyen L."/>
            <person name="Nguyen N."/>
            <person name="Okwuonu G."/>
            <person name="Ongeri F."/>
            <person name="Pham C."/>
            <person name="Simmons D."/>
            <person name="Wilczek-Boney K."/>
            <person name="Hale W."/>
            <person name="Jakkamsetti A."/>
            <person name="Pham P."/>
            <person name="Ruth R."/>
            <person name="San Lucas F."/>
            <person name="Warren J."/>
            <person name="Zhang J."/>
            <person name="Zhao Z."/>
            <person name="Zhou C."/>
            <person name="Zhu D."/>
            <person name="Lee S."/>
            <person name="Bess C."/>
            <person name="Blankenburg K."/>
            <person name="Forbes L."/>
            <person name="Fu Q."/>
            <person name="Gubbala S."/>
            <person name="Hirani K."/>
            <person name="Jayaseelan J.C."/>
            <person name="Lara F."/>
            <person name="Munidasa M."/>
            <person name="Palculict T."/>
            <person name="Patil S."/>
            <person name="Pu L.-L."/>
            <person name="Saada N."/>
            <person name="Tang L."/>
            <person name="Weissenberger G."/>
            <person name="Zhu Y."/>
            <person name="Hemphill L."/>
            <person name="Shang Y."/>
            <person name="Youmans B."/>
            <person name="Ayvaz T."/>
            <person name="Ross M."/>
            <person name="Santibanez J."/>
            <person name="Aqrawi P."/>
            <person name="Gross S."/>
            <person name="Joshi V."/>
            <person name="Fowler G."/>
            <person name="Nazareth L."/>
            <person name="Reid J."/>
            <person name="Worley K."/>
            <person name="Petrosino J."/>
            <person name="Highlander S."/>
            <person name="Gibbs R."/>
        </authorList>
    </citation>
    <scope>NUCLEOTIDE SEQUENCE [LARGE SCALE GENOMIC DNA]</scope>
    <source>
        <strain evidence="17 18">DSM 10105</strain>
    </source>
</reference>
<accession>E6K181</accession>
<keyword evidence="10 16" id="KW-0418">Kinase</keyword>
<evidence type="ECO:0000256" key="7">
    <source>
        <dbReference type="ARBA" id="ARBA00022490"/>
    </source>
</evidence>
<dbReference type="HAMAP" id="MF_01274">
    <property type="entry name" value="Pantothen_kinase_3"/>
    <property type="match status" value="1"/>
</dbReference>
<dbReference type="HOGENOM" id="CLU_066627_1_0_11"/>
<evidence type="ECO:0000256" key="1">
    <source>
        <dbReference type="ARBA" id="ARBA00001206"/>
    </source>
</evidence>
<keyword evidence="8 16" id="KW-0808">Transferase</keyword>
<evidence type="ECO:0000256" key="5">
    <source>
        <dbReference type="ARBA" id="ARBA00011738"/>
    </source>
</evidence>
<feature type="binding site" evidence="16">
    <location>
        <position position="146"/>
    </location>
    <ligand>
        <name>K(+)</name>
        <dbReference type="ChEBI" id="CHEBI:29103"/>
    </ligand>
</feature>
<keyword evidence="18" id="KW-1185">Reference proteome</keyword>
<comment type="subcellular location">
    <subcellularLocation>
        <location evidence="3 16">Cytoplasm</location>
    </subcellularLocation>
</comment>
<comment type="pathway">
    <text evidence="4 16">Cofactor biosynthesis; coenzyme A biosynthesis; CoA from (R)-pantothenate: step 1/5.</text>
</comment>
<evidence type="ECO:0000256" key="12">
    <source>
        <dbReference type="ARBA" id="ARBA00022958"/>
    </source>
</evidence>
<dbReference type="PANTHER" id="PTHR34265:SF1">
    <property type="entry name" value="TYPE III PANTOTHENATE KINASE"/>
    <property type="match status" value="1"/>
</dbReference>
<dbReference type="eggNOG" id="COG1521">
    <property type="taxonomic scope" value="Bacteria"/>
</dbReference>
<dbReference type="SUPFAM" id="SSF53067">
    <property type="entry name" value="Actin-like ATPase domain"/>
    <property type="match status" value="2"/>
</dbReference>
<feature type="binding site" evidence="16">
    <location>
        <begin position="6"/>
        <end position="13"/>
    </location>
    <ligand>
        <name>ATP</name>
        <dbReference type="ChEBI" id="CHEBI:30616"/>
    </ligand>
</feature>
<feature type="active site" description="Proton acceptor" evidence="16">
    <location>
        <position position="126"/>
    </location>
</feature>
<comment type="caution">
    <text evidence="17">The sequence shown here is derived from an EMBL/GenBank/DDBJ whole genome shotgun (WGS) entry which is preliminary data.</text>
</comment>
<dbReference type="AlphaFoldDB" id="E6K181"/>
<comment type="cofactor">
    <cofactor evidence="2">
        <name>K(+)</name>
        <dbReference type="ChEBI" id="CHEBI:29103"/>
    </cofactor>
</comment>
<keyword evidence="9 16" id="KW-0547">Nucleotide-binding</keyword>
<comment type="similarity">
    <text evidence="14 16">Belongs to the type III pantothenate kinase family.</text>
</comment>
<evidence type="ECO:0000256" key="13">
    <source>
        <dbReference type="ARBA" id="ARBA00022993"/>
    </source>
</evidence>
<evidence type="ECO:0000256" key="15">
    <source>
        <dbReference type="ARBA" id="ARBA00040883"/>
    </source>
</evidence>